<evidence type="ECO:0000313" key="8">
    <source>
        <dbReference type="Proteomes" id="UP000290365"/>
    </source>
</evidence>
<keyword evidence="3" id="KW-0547">Nucleotide-binding</keyword>
<evidence type="ECO:0000256" key="2">
    <source>
        <dbReference type="ARBA" id="ARBA00022679"/>
    </source>
</evidence>
<dbReference type="Gene3D" id="1.10.510.10">
    <property type="entry name" value="Transferase(Phosphotransferase) domain 1"/>
    <property type="match status" value="1"/>
</dbReference>
<organism evidence="7 8">
    <name type="scientific">Ktedonosporobacter rubrisoli</name>
    <dbReference type="NCBI Taxonomy" id="2509675"/>
    <lineage>
        <taxon>Bacteria</taxon>
        <taxon>Bacillati</taxon>
        <taxon>Chloroflexota</taxon>
        <taxon>Ktedonobacteria</taxon>
        <taxon>Ktedonobacterales</taxon>
        <taxon>Ktedonosporobacteraceae</taxon>
        <taxon>Ktedonosporobacter</taxon>
    </lineage>
</organism>
<dbReference type="Pfam" id="PF00069">
    <property type="entry name" value="Pkinase"/>
    <property type="match status" value="1"/>
</dbReference>
<keyword evidence="5" id="KW-0067">ATP-binding</keyword>
<protein>
    <recommendedName>
        <fullName evidence="1">non-specific serine/threonine protein kinase</fullName>
        <ecNumber evidence="1">2.7.11.1</ecNumber>
    </recommendedName>
</protein>
<dbReference type="PANTHER" id="PTHR43289:SF6">
    <property type="entry name" value="SERINE_THREONINE-PROTEIN KINASE NEKL-3"/>
    <property type="match status" value="1"/>
</dbReference>
<dbReference type="Gene3D" id="3.30.200.20">
    <property type="entry name" value="Phosphorylase Kinase, domain 1"/>
    <property type="match status" value="1"/>
</dbReference>
<dbReference type="RefSeq" id="WP_129889273.1">
    <property type="nucleotide sequence ID" value="NZ_CP035758.1"/>
</dbReference>
<dbReference type="PROSITE" id="PS50011">
    <property type="entry name" value="PROTEIN_KINASE_DOM"/>
    <property type="match status" value="1"/>
</dbReference>
<evidence type="ECO:0000256" key="4">
    <source>
        <dbReference type="ARBA" id="ARBA00022777"/>
    </source>
</evidence>
<gene>
    <name evidence="7" type="ORF">EPA93_20335</name>
</gene>
<keyword evidence="4" id="KW-0418">Kinase</keyword>
<dbReference type="EMBL" id="CP035758">
    <property type="protein sequence ID" value="QBD78220.1"/>
    <property type="molecule type" value="Genomic_DNA"/>
</dbReference>
<dbReference type="GO" id="GO:0004674">
    <property type="term" value="F:protein serine/threonine kinase activity"/>
    <property type="evidence" value="ECO:0007669"/>
    <property type="project" value="UniProtKB-EC"/>
</dbReference>
<dbReference type="InterPro" id="IPR011009">
    <property type="entry name" value="Kinase-like_dom_sf"/>
</dbReference>
<dbReference type="Proteomes" id="UP000290365">
    <property type="component" value="Chromosome"/>
</dbReference>
<dbReference type="SUPFAM" id="SSF56112">
    <property type="entry name" value="Protein kinase-like (PK-like)"/>
    <property type="match status" value="1"/>
</dbReference>
<sequence length="278" mass="31321">MHTLEEGQRFERYRILHYLGEGISGESYEVEDIALQRKATLKLIHPWSTLTDAARRQFFRQMQVISLLTHTYLTTMLDYGEVDGQLYIVRQYTGYGSLLGPAGRAWFNPPLGEAEAIRYTYQLAQALHKIHKYRYVHGALSLSNILVVSAPPAEKARATASPFLLTDVGLGHFVRRYGHPRITHLPATAAPEQMELRLLPASDQYALAALLYFWLTGRHLFQGTSEEITQAKLSGSFIAPTELNSSITPAQEAILRRALSIAPRNAIPPSSHLPRNWQ</sequence>
<evidence type="ECO:0000256" key="3">
    <source>
        <dbReference type="ARBA" id="ARBA00022741"/>
    </source>
</evidence>
<dbReference type="EC" id="2.7.11.1" evidence="1"/>
<feature type="domain" description="Protein kinase" evidence="6">
    <location>
        <begin position="13"/>
        <end position="278"/>
    </location>
</feature>
<keyword evidence="2" id="KW-0808">Transferase</keyword>
<name>A0A4P6JSJ7_KTERU</name>
<proteinExistence type="predicted"/>
<evidence type="ECO:0000313" key="7">
    <source>
        <dbReference type="EMBL" id="QBD78220.1"/>
    </source>
</evidence>
<dbReference type="PANTHER" id="PTHR43289">
    <property type="entry name" value="MITOGEN-ACTIVATED PROTEIN KINASE KINASE KINASE 20-RELATED"/>
    <property type="match status" value="1"/>
</dbReference>
<evidence type="ECO:0000256" key="5">
    <source>
        <dbReference type="ARBA" id="ARBA00022840"/>
    </source>
</evidence>
<reference evidence="7 8" key="1">
    <citation type="submission" date="2019-01" db="EMBL/GenBank/DDBJ databases">
        <title>Ktedonosporobacter rubrisoli SCAWS-G2.</title>
        <authorList>
            <person name="Huang Y."/>
            <person name="Yan B."/>
        </authorList>
    </citation>
    <scope>NUCLEOTIDE SEQUENCE [LARGE SCALE GENOMIC DNA]</scope>
    <source>
        <strain evidence="7 8">SCAWS-G2</strain>
    </source>
</reference>
<dbReference type="SMART" id="SM00220">
    <property type="entry name" value="S_TKc"/>
    <property type="match status" value="1"/>
</dbReference>
<dbReference type="AlphaFoldDB" id="A0A4P6JSJ7"/>
<evidence type="ECO:0000259" key="6">
    <source>
        <dbReference type="PROSITE" id="PS50011"/>
    </source>
</evidence>
<dbReference type="KEGG" id="kbs:EPA93_20335"/>
<evidence type="ECO:0000256" key="1">
    <source>
        <dbReference type="ARBA" id="ARBA00012513"/>
    </source>
</evidence>
<dbReference type="GO" id="GO:0005524">
    <property type="term" value="F:ATP binding"/>
    <property type="evidence" value="ECO:0007669"/>
    <property type="project" value="UniProtKB-KW"/>
</dbReference>
<dbReference type="OrthoDB" id="145830at2"/>
<keyword evidence="8" id="KW-1185">Reference proteome</keyword>
<accession>A0A4P6JSJ7</accession>
<dbReference type="InterPro" id="IPR000719">
    <property type="entry name" value="Prot_kinase_dom"/>
</dbReference>